<evidence type="ECO:0000256" key="5">
    <source>
        <dbReference type="PROSITE-ProRule" id="PRU00146"/>
    </source>
</evidence>
<evidence type="ECO:0000313" key="11">
    <source>
        <dbReference type="Proteomes" id="UP000009168"/>
    </source>
</evidence>
<feature type="compositionally biased region" description="Low complexity" evidence="6">
    <location>
        <begin position="461"/>
        <end position="474"/>
    </location>
</feature>
<dbReference type="InterPro" id="IPR001965">
    <property type="entry name" value="Znf_PHD"/>
</dbReference>
<feature type="compositionally biased region" description="Acidic residues" evidence="6">
    <location>
        <begin position="330"/>
        <end position="339"/>
    </location>
</feature>
<sequence>MNDYESQLKQLIINHFIRIKQQIIYQQKNKSKKIKLRVLLFKKKSKQRKSYFEKRIIILRQYQQPSKSKLQMGRKRRAMKAKLDQFLEYIHSSEEKMTQEQYLQLVREKVKQFSKKDLKQIQTNYILEKICEVCNDYHHDEQLLLCDYCDDAYHSFCLNPPLKEIPDEEEDWFCPVCVEQKYQMEKEKRSSGGRRSNSKVQKLLEQFNFKNQRDVAQKIQICGKCDDMILYMENEGVIEESEKCIKCNKMYHKECFSKKKESILCNSCQTLIKKQIPTDQKLIEDYFIRGQQESLGNKPYEQDDKKSDKKNKATQDSKKMINENKKEKQDDESDDEILDVDALKEMENMRQTRGRRAKLLQEKEQKEQKQSQKTDKSTKVEQQTRITRQRTQEKIDKLNDQYINDSNKTVNSVLAKKRKKNDSTEFISNKTQINDDSLTQPLAINQKSSSSSSYYNDDCESNMSTTYSSTSNETQAKNTTAPINSKGGVKFLLPVPSSNPIVNLECKQSLIYALKAKNIQFCDDLCYTQQCPKQSNNANLEPNLQVIDLANSIIFQKFKEMSRQGIYAPVVVEEDKIQGFIVRAMDDIKAKTLICEYVGEVDYARNHIFNKNDSIMDLLRTARSKTSLVIVPDKKGNLARFLSGINNTSKKSMAKQNVHSVRFNINGESRVILYAKRNIKKGELLYYDYNAGGFGEYPTQNFV</sequence>
<dbReference type="GeneID" id="7825880"/>
<evidence type="ECO:0000259" key="9">
    <source>
        <dbReference type="PROSITE" id="PS50280"/>
    </source>
</evidence>
<dbReference type="InterPro" id="IPR019786">
    <property type="entry name" value="Zinc_finger_PHD-type_CS"/>
</dbReference>
<keyword evidence="3" id="KW-0862">Zinc</keyword>
<feature type="region of interest" description="Disordered" evidence="6">
    <location>
        <begin position="294"/>
        <end position="400"/>
    </location>
</feature>
<dbReference type="SMART" id="SM00249">
    <property type="entry name" value="PHD"/>
    <property type="match status" value="2"/>
</dbReference>
<name>Q23QI3_TETTS</name>
<evidence type="ECO:0000256" key="6">
    <source>
        <dbReference type="SAM" id="MobiDB-lite"/>
    </source>
</evidence>
<dbReference type="eggNOG" id="KOG1246">
    <property type="taxonomic scope" value="Eukaryota"/>
</dbReference>
<dbReference type="HOGENOM" id="CLU_433141_0_0_1"/>
<dbReference type="InterPro" id="IPR019787">
    <property type="entry name" value="Znf_PHD-finger"/>
</dbReference>
<evidence type="ECO:0000256" key="2">
    <source>
        <dbReference type="ARBA" id="ARBA00022771"/>
    </source>
</evidence>
<dbReference type="CDD" id="cd15525">
    <property type="entry name" value="PHD_UHRF1_2"/>
    <property type="match status" value="1"/>
</dbReference>
<organism evidence="10 11">
    <name type="scientific">Tetrahymena thermophila (strain SB210)</name>
    <dbReference type="NCBI Taxonomy" id="312017"/>
    <lineage>
        <taxon>Eukaryota</taxon>
        <taxon>Sar</taxon>
        <taxon>Alveolata</taxon>
        <taxon>Ciliophora</taxon>
        <taxon>Intramacronucleata</taxon>
        <taxon>Oligohymenophorea</taxon>
        <taxon>Hymenostomatida</taxon>
        <taxon>Tetrahymenina</taxon>
        <taxon>Tetrahymenidae</taxon>
        <taxon>Tetrahymena</taxon>
    </lineage>
</organism>
<protein>
    <submittedName>
        <fullName evidence="10">SET domain protein</fullName>
    </submittedName>
</protein>
<dbReference type="OrthoDB" id="336088at2759"/>
<dbReference type="eggNOG" id="KOG1083">
    <property type="taxonomic scope" value="Eukaryota"/>
</dbReference>
<feature type="compositionally biased region" description="Basic and acidic residues" evidence="6">
    <location>
        <begin position="359"/>
        <end position="379"/>
    </location>
</feature>
<evidence type="ECO:0000256" key="4">
    <source>
        <dbReference type="ARBA" id="ARBA00022853"/>
    </source>
</evidence>
<keyword evidence="11" id="KW-1185">Reference proteome</keyword>
<dbReference type="PROSITE" id="PS01359">
    <property type="entry name" value="ZF_PHD_1"/>
    <property type="match status" value="1"/>
</dbReference>
<keyword evidence="2 5" id="KW-0863">Zinc-finger</keyword>
<keyword evidence="4" id="KW-0156">Chromatin regulator</keyword>
<feature type="compositionally biased region" description="Basic and acidic residues" evidence="6">
    <location>
        <begin position="390"/>
        <end position="399"/>
    </location>
</feature>
<dbReference type="InterPro" id="IPR046341">
    <property type="entry name" value="SET_dom_sf"/>
</dbReference>
<dbReference type="SUPFAM" id="SSF57903">
    <property type="entry name" value="FYVE/PHD zinc finger"/>
    <property type="match status" value="1"/>
</dbReference>
<feature type="compositionally biased region" description="Basic and acidic residues" evidence="6">
    <location>
        <begin position="300"/>
        <end position="329"/>
    </location>
</feature>
<accession>Q23QI3</accession>
<dbReference type="Pfam" id="PF00628">
    <property type="entry name" value="PHD"/>
    <property type="match status" value="1"/>
</dbReference>
<dbReference type="InterPro" id="IPR053114">
    <property type="entry name" value="ATXR5/ATXR6"/>
</dbReference>
<dbReference type="PROSITE" id="PS50016">
    <property type="entry name" value="ZF_PHD_2"/>
    <property type="match status" value="1"/>
</dbReference>
<feature type="domain" description="Phorbol-ester/DAG-type" evidence="8">
    <location>
        <begin position="204"/>
        <end position="265"/>
    </location>
</feature>
<proteinExistence type="predicted"/>
<dbReference type="PANTHER" id="PTHR48442:SF1">
    <property type="entry name" value="SET DOMAIN-CONTAINING PROTEIN"/>
    <property type="match status" value="1"/>
</dbReference>
<feature type="domain" description="SET" evidence="9">
    <location>
        <begin position="568"/>
        <end position="690"/>
    </location>
</feature>
<dbReference type="BRENDA" id="2.1.1.356">
    <property type="organism ID" value="6245"/>
</dbReference>
<dbReference type="GO" id="GO:0008270">
    <property type="term" value="F:zinc ion binding"/>
    <property type="evidence" value="ECO:0007669"/>
    <property type="project" value="UniProtKB-KW"/>
</dbReference>
<dbReference type="KEGG" id="tet:TTHERM_00256950"/>
<dbReference type="EMBL" id="GG662647">
    <property type="protein sequence ID" value="EAR98905.3"/>
    <property type="molecule type" value="Genomic_DNA"/>
</dbReference>
<evidence type="ECO:0000313" key="10">
    <source>
        <dbReference type="EMBL" id="EAR98905.3"/>
    </source>
</evidence>
<dbReference type="SUPFAM" id="SSF82199">
    <property type="entry name" value="SET domain"/>
    <property type="match status" value="1"/>
</dbReference>
<dbReference type="GO" id="GO:0006325">
    <property type="term" value="P:chromatin organization"/>
    <property type="evidence" value="ECO:0007669"/>
    <property type="project" value="UniProtKB-KW"/>
</dbReference>
<dbReference type="SMART" id="SM00317">
    <property type="entry name" value="SET"/>
    <property type="match status" value="1"/>
</dbReference>
<feature type="region of interest" description="Disordered" evidence="6">
    <location>
        <begin position="437"/>
        <end position="481"/>
    </location>
</feature>
<evidence type="ECO:0000256" key="3">
    <source>
        <dbReference type="ARBA" id="ARBA00022833"/>
    </source>
</evidence>
<dbReference type="PANTHER" id="PTHR48442">
    <property type="entry name" value="SET DOMAIN-CONTAINING PROTEIN"/>
    <property type="match status" value="1"/>
</dbReference>
<gene>
    <name evidence="10" type="ORF">TTHERM_00256950</name>
</gene>
<dbReference type="Pfam" id="PF00856">
    <property type="entry name" value="SET"/>
    <property type="match status" value="1"/>
</dbReference>
<dbReference type="InterPro" id="IPR011011">
    <property type="entry name" value="Znf_FYVE_PHD"/>
</dbReference>
<keyword evidence="1" id="KW-0479">Metal-binding</keyword>
<dbReference type="InterPro" id="IPR001214">
    <property type="entry name" value="SET_dom"/>
</dbReference>
<dbReference type="Proteomes" id="UP000009168">
    <property type="component" value="Unassembled WGS sequence"/>
</dbReference>
<evidence type="ECO:0000259" key="8">
    <source>
        <dbReference type="PROSITE" id="PS50081"/>
    </source>
</evidence>
<dbReference type="RefSeq" id="XP_001019150.3">
    <property type="nucleotide sequence ID" value="XM_001019150.3"/>
</dbReference>
<feature type="compositionally biased region" description="Polar residues" evidence="6">
    <location>
        <begin position="437"/>
        <end position="447"/>
    </location>
</feature>
<reference evidence="11" key="1">
    <citation type="journal article" date="2006" name="PLoS Biol.">
        <title>Macronuclear genome sequence of the ciliate Tetrahymena thermophila, a model eukaryote.</title>
        <authorList>
            <person name="Eisen J.A."/>
            <person name="Coyne R.S."/>
            <person name="Wu M."/>
            <person name="Wu D."/>
            <person name="Thiagarajan M."/>
            <person name="Wortman J.R."/>
            <person name="Badger J.H."/>
            <person name="Ren Q."/>
            <person name="Amedeo P."/>
            <person name="Jones K.M."/>
            <person name="Tallon L.J."/>
            <person name="Delcher A.L."/>
            <person name="Salzberg S.L."/>
            <person name="Silva J.C."/>
            <person name="Haas B.J."/>
            <person name="Majoros W.H."/>
            <person name="Farzad M."/>
            <person name="Carlton J.M."/>
            <person name="Smith R.K. Jr."/>
            <person name="Garg J."/>
            <person name="Pearlman R.E."/>
            <person name="Karrer K.M."/>
            <person name="Sun L."/>
            <person name="Manning G."/>
            <person name="Elde N.C."/>
            <person name="Turkewitz A.P."/>
            <person name="Asai D.J."/>
            <person name="Wilkes D.E."/>
            <person name="Wang Y."/>
            <person name="Cai H."/>
            <person name="Collins K."/>
            <person name="Stewart B.A."/>
            <person name="Lee S.R."/>
            <person name="Wilamowska K."/>
            <person name="Weinberg Z."/>
            <person name="Ruzzo W.L."/>
            <person name="Wloga D."/>
            <person name="Gaertig J."/>
            <person name="Frankel J."/>
            <person name="Tsao C.-C."/>
            <person name="Gorovsky M.A."/>
            <person name="Keeling P.J."/>
            <person name="Waller R.F."/>
            <person name="Patron N.J."/>
            <person name="Cherry J.M."/>
            <person name="Stover N.A."/>
            <person name="Krieger C.J."/>
            <person name="del Toro C."/>
            <person name="Ryder H.F."/>
            <person name="Williamson S.C."/>
            <person name="Barbeau R.A."/>
            <person name="Hamilton E.P."/>
            <person name="Orias E."/>
        </authorList>
    </citation>
    <scope>NUCLEOTIDE SEQUENCE [LARGE SCALE GENOMIC DNA]</scope>
    <source>
        <strain evidence="11">SB210</strain>
    </source>
</reference>
<dbReference type="Gene3D" id="2.170.270.10">
    <property type="entry name" value="SET domain"/>
    <property type="match status" value="1"/>
</dbReference>
<evidence type="ECO:0000256" key="1">
    <source>
        <dbReference type="ARBA" id="ARBA00022723"/>
    </source>
</evidence>
<dbReference type="PROSITE" id="PS50081">
    <property type="entry name" value="ZF_DAG_PE_2"/>
    <property type="match status" value="1"/>
</dbReference>
<evidence type="ECO:0000259" key="7">
    <source>
        <dbReference type="PROSITE" id="PS50016"/>
    </source>
</evidence>
<dbReference type="InterPro" id="IPR002219">
    <property type="entry name" value="PKC_DAG/PE"/>
</dbReference>
<feature type="compositionally biased region" description="Basic and acidic residues" evidence="6">
    <location>
        <begin position="341"/>
        <end position="350"/>
    </location>
</feature>
<dbReference type="PROSITE" id="PS50280">
    <property type="entry name" value="SET"/>
    <property type="match status" value="1"/>
</dbReference>
<feature type="domain" description="PHD-type" evidence="7">
    <location>
        <begin position="128"/>
        <end position="180"/>
    </location>
</feature>
<dbReference type="Gene3D" id="2.30.30.1150">
    <property type="match status" value="1"/>
</dbReference>
<dbReference type="InParanoid" id="Q23QI3"/>
<dbReference type="STRING" id="312017.Q23QI3"/>
<dbReference type="AlphaFoldDB" id="Q23QI3"/>